<feature type="domain" description="NAD/GMP synthase" evidence="6">
    <location>
        <begin position="30"/>
        <end position="143"/>
    </location>
</feature>
<dbReference type="UniPathway" id="UPA00253"/>
<dbReference type="Pfam" id="PF02540">
    <property type="entry name" value="NAD_synthase"/>
    <property type="match status" value="1"/>
</dbReference>
<dbReference type="EMBL" id="SEKV01000859">
    <property type="protein sequence ID" value="TFY53187.1"/>
    <property type="molecule type" value="Genomic_DNA"/>
</dbReference>
<sequence>MDTLVTAVRNLFSFVTGVKPQFRAHGGSPAENLALQNIQARLRMVIAYLFAQLLPWVRGRSGGLLVLGSANVDESLRGYLTKYDCSSADVNPIGAISKTDLKRFIAWAKDAFDLPILEQFLTAVPTAELEPITETYVQADEASGSVFPDQIADKVKLFFFEYARNRHKMTTLTPSYHAEQYSPDDNRFDLRPFLYPSRFPWQFKKIDEVAATLRDKSQSKAKTD</sequence>
<reference evidence="7 8" key="1">
    <citation type="submission" date="2019-01" db="EMBL/GenBank/DDBJ databases">
        <title>Genome sequencing of the rare red list fungi Fomitopsis rosea.</title>
        <authorList>
            <person name="Buettner E."/>
            <person name="Kellner H."/>
        </authorList>
    </citation>
    <scope>NUCLEOTIDE SEQUENCE [LARGE SCALE GENOMIC DNA]</scope>
    <source>
        <strain evidence="7 8">DSM 105464</strain>
    </source>
</reference>
<dbReference type="SUPFAM" id="SSF52402">
    <property type="entry name" value="Adenine nucleotide alpha hydrolases-like"/>
    <property type="match status" value="1"/>
</dbReference>
<dbReference type="GO" id="GO:0003952">
    <property type="term" value="F:NAD+ synthase (glutamine-hydrolyzing) activity"/>
    <property type="evidence" value="ECO:0007669"/>
    <property type="project" value="InterPro"/>
</dbReference>
<dbReference type="Gene3D" id="3.40.50.620">
    <property type="entry name" value="HUPs"/>
    <property type="match status" value="2"/>
</dbReference>
<dbReference type="GO" id="GO:0009435">
    <property type="term" value="P:NAD+ biosynthetic process"/>
    <property type="evidence" value="ECO:0007669"/>
    <property type="project" value="UniProtKB-UniPathway"/>
</dbReference>
<dbReference type="PANTHER" id="PTHR23090">
    <property type="entry name" value="NH 3 /GLUTAMINE-DEPENDENT NAD + SYNTHETASE"/>
    <property type="match status" value="1"/>
</dbReference>
<keyword evidence="4" id="KW-0067">ATP-binding</keyword>
<evidence type="ECO:0000256" key="3">
    <source>
        <dbReference type="ARBA" id="ARBA00022741"/>
    </source>
</evidence>
<dbReference type="GO" id="GO:0004359">
    <property type="term" value="F:glutaminase activity"/>
    <property type="evidence" value="ECO:0007669"/>
    <property type="project" value="InterPro"/>
</dbReference>
<dbReference type="GO" id="GO:0005737">
    <property type="term" value="C:cytoplasm"/>
    <property type="evidence" value="ECO:0007669"/>
    <property type="project" value="InterPro"/>
</dbReference>
<evidence type="ECO:0000256" key="5">
    <source>
        <dbReference type="ARBA" id="ARBA00023027"/>
    </source>
</evidence>
<evidence type="ECO:0000259" key="6">
    <source>
        <dbReference type="Pfam" id="PF02540"/>
    </source>
</evidence>
<keyword evidence="2" id="KW-0436">Ligase</keyword>
<dbReference type="Proteomes" id="UP000298390">
    <property type="component" value="Unassembled WGS sequence"/>
</dbReference>
<evidence type="ECO:0000256" key="4">
    <source>
        <dbReference type="ARBA" id="ARBA00022840"/>
    </source>
</evidence>
<dbReference type="GO" id="GO:0005524">
    <property type="term" value="F:ATP binding"/>
    <property type="evidence" value="ECO:0007669"/>
    <property type="project" value="UniProtKB-KW"/>
</dbReference>
<dbReference type="STRING" id="34475.A0A4Y9XUY9"/>
<proteinExistence type="predicted"/>
<accession>A0A4Y9XUY9</accession>
<keyword evidence="5" id="KW-0520">NAD</keyword>
<dbReference type="InterPro" id="IPR022310">
    <property type="entry name" value="NAD/GMP_synthase"/>
</dbReference>
<evidence type="ECO:0000256" key="2">
    <source>
        <dbReference type="ARBA" id="ARBA00022598"/>
    </source>
</evidence>
<dbReference type="InterPro" id="IPR014729">
    <property type="entry name" value="Rossmann-like_a/b/a_fold"/>
</dbReference>
<comment type="caution">
    <text evidence="7">The sequence shown here is derived from an EMBL/GenBank/DDBJ whole genome shotgun (WGS) entry which is preliminary data.</text>
</comment>
<evidence type="ECO:0000313" key="7">
    <source>
        <dbReference type="EMBL" id="TFY53187.1"/>
    </source>
</evidence>
<dbReference type="AlphaFoldDB" id="A0A4Y9XUY9"/>
<evidence type="ECO:0000313" key="8">
    <source>
        <dbReference type="Proteomes" id="UP000298390"/>
    </source>
</evidence>
<dbReference type="InterPro" id="IPR003694">
    <property type="entry name" value="NAD_synthase"/>
</dbReference>
<protein>
    <recommendedName>
        <fullName evidence="6">NAD/GMP synthase domain-containing protein</fullName>
    </recommendedName>
</protein>
<gene>
    <name evidence="7" type="ORF">EVJ58_g9590</name>
</gene>
<comment type="pathway">
    <text evidence="1">Cofactor biosynthesis; NAD(+) biosynthesis.</text>
</comment>
<organism evidence="7 8">
    <name type="scientific">Rhodofomes roseus</name>
    <dbReference type="NCBI Taxonomy" id="34475"/>
    <lineage>
        <taxon>Eukaryota</taxon>
        <taxon>Fungi</taxon>
        <taxon>Dikarya</taxon>
        <taxon>Basidiomycota</taxon>
        <taxon>Agaricomycotina</taxon>
        <taxon>Agaricomycetes</taxon>
        <taxon>Polyporales</taxon>
        <taxon>Rhodofomes</taxon>
    </lineage>
</organism>
<keyword evidence="3" id="KW-0547">Nucleotide-binding</keyword>
<dbReference type="PANTHER" id="PTHR23090:SF9">
    <property type="entry name" value="GLUTAMINE-DEPENDENT NAD(+) SYNTHETASE"/>
    <property type="match status" value="1"/>
</dbReference>
<name>A0A4Y9XUY9_9APHY</name>
<dbReference type="CDD" id="cd00553">
    <property type="entry name" value="NAD_synthase"/>
    <property type="match status" value="1"/>
</dbReference>
<evidence type="ECO:0000256" key="1">
    <source>
        <dbReference type="ARBA" id="ARBA00004790"/>
    </source>
</evidence>